<dbReference type="NCBIfam" id="NF012200">
    <property type="entry name" value="choice_anch_D"/>
    <property type="match status" value="3"/>
</dbReference>
<evidence type="ECO:0000256" key="5">
    <source>
        <dbReference type="ARBA" id="ARBA00023273"/>
    </source>
</evidence>
<sequence length="2364" mass="242755">MKNSLFMKVFYPTVFDSIRKFFFLYLIICTSVQSWAEVPKVTAGDAPASVAQPAVECLSTGTTWIARTAAESNGWRSVAYGNGVFVAVALDGTNRVMTSPDGITWTARAAAAVSNWYYVTYGNGLFVAVANSGTTRVMTSPDGITWTPRTAAEANDWGSVTYGNGLFVAVAVTGTNRVMTSPDGITWTARAATGVTTRWNSVTYGNGLFVAVGTPISPSTTRVMTSPDGINWTARTEVGAAGWACVTYGNGLFVAVGINRVMTSPDGINWTARTAAESNTWIEVTYGNGLFVAVAFDGTNRVMTSPDGITWTARAAAAANSWVGVTFGNNIFVAVGANSVMTSTIHEINLQGGSPLTNIPDGDNAPTAAKGTDFGNVNVGSNEVKTFTIQNTGGVPLNISSISSSNGLYAVSGLTLPTTITAGGSATFTVTFSPTTTGAQNTTITVNNDDCDEAVYDFAVTGNAVCPVITINAPTVTQPTCTTPTGTIVVNATGSGTLEYSINNGSNWQSSNTYGGQAAGNYNLKVRSQATPSCEVTYASNPVVLTSPFTASTTADTWTGCVSTDWATPANWADGTVPTAVDEVTIPATSNNPVINGAAVAKTVGVMNNAVLTINASGELVINGSKSWNGLTSGLYNIGTVNNSGLLRLGNLSSVGQVGIIAERNFNNNAGGEIHIDNSTIIGLSTGFSHTFTNSGKIFIGVNAGVGAYGIINYATFNNNPCAEVHLSGTLYNYYPFNNDGFFRVNTLSAHANSGTLTNNGIIEYPQGNPIPNVTNNDVIIAPISTCGVLTPALQIGGSNDFTVGGTWYKDANMMATAGTYSGNTFTVTDLTVGAHTLYFTVTDPANACPRTVGINVTVNPASVGGTVGAAQTICANTAPADLTLTGNAGNVVKWQKSTDLAFTSPTDIASTSTTLTSATIGNLTTNTYFRAVVKNGVCDEVNSEAVLITVNGQEINLQGGSPLTNIPDGDNAPMAAKGTDFGNVNVTSNVVKTFTVQNTGSTPLNISSIVSNNALFTVSALSPASPIAAGGSATFTVTFSPTATGVQNAVITVNSNDCDEAVYDFVVTGNGACPTITINAPTVTQPTCTTPTGTIVVNATGSGTLEYSINNGSTWQSSNTYGGQAAGNYNIKVRSQATPSCEVTYASNPVVLASPFTASTTTDTWTGCVSTNWATPSNWADGSVPTAVDDVVLPNTTNKPSIVGGTAAVAKSIEVQTGTTLTISTTASLTVNGSKNVSGIGGATTAFDNLGTVENNGQLILGNTTSVGGEGIYNRGTFNNNAGGDIKIDRSTFRALLNRDATFNNSGLITIGALASVGQRGLNNFGSTAMFNNNTGGEIKIDNATNIGLYNEGGGTFTNAAKITIGATTSIGGEGIYNHNTSTFNNNTGGDIKIDRTGRGLLNHTATFNNAALITIGALASVGQRGLNNFGSTAMFNNNTGGEIKIDNATAIGLYNESGTFTNAAKITIGATVSAGMASNGLTNDATFNNNTGGQITIDRVTSRGILNNNPFSNTGEIRIGATAITAQDCIRNTNSFINHSGGKIYLDRAWGNGIWTSGNSFQNSGEITVGSIANMGVGILNTGTFSNNALGSIQLDRVTRGMTNTSTFTNAGQIKMGNNVPLRSAQGLLNGNGSGMVAAVFNNLAGGLLQIDQTPANQDGILNELLTTFTNAGTVSIGTLGSIGGHGINNAGTFSNNACATLTVFDNLNNSSTFTNAGFFTVKTAQAHTNSALTNNGVIEYPQGNPIPNVTNNDVIIAPISTCGVLTPALQIGGSNDFTVGGTWYKDANMMATAGTYSGNTFTVTDLTVGAHTLYFTVTDPANACPRTVGINVTVNPASVGGTVGAAQTICANTAPADLTLTGNAGNVVKWQKSTDLAFTSPTDIASTSTTLTSATIGNLTANTYFRAVVKNGVCDEVNSMPVLITVNGQEINLQGGSPLTNIPDGDNAPTAAKGTDFGSFEVTSNAVKTFTVQNTGSTPLNISSIVSNNGLFTVGALSPASPIAAGGSATFTVTFSPTATGVQNAVITVNSNDCDEAVYDFAVTGNAVCPAITINAPTVTQSTCATPTGTIVVNATGSGTLEYSIDNGSNWQSSATFGGFAAGNYNIKVRSQAFPTCTTTYASNPVVITLKTPPSVDAGSCKFVYNGYGSNCTNLTASATGAAGGFTYSWSPGNLSGATVQVCPTVTTTYTVTVTDANGCTSTDEVTVEVIDVRCGNSNAVEKVLVCFGGKTLCVAPTAVPALLANGATLGACGITPCGTQSSARIGVESDEATRPMALMMQVYPNPTAGLVTVDLRNVSKGLARIEVVDLIGRPLVQKAEQMNEGANQLSFDLNQLPDGLYLIRCRDSQNHEAVVKVNKL</sequence>
<comment type="caution">
    <text evidence="8">The sequence shown here is derived from an EMBL/GenBank/DDBJ whole genome shotgun (WGS) entry which is preliminary data.</text>
</comment>
<dbReference type="Proteomes" id="UP001204772">
    <property type="component" value="Unassembled WGS sequence"/>
</dbReference>
<dbReference type="InterPro" id="IPR026444">
    <property type="entry name" value="Secre_tail"/>
</dbReference>
<proteinExistence type="predicted"/>
<reference evidence="8 9" key="1">
    <citation type="submission" date="2022-06" db="EMBL/GenBank/DDBJ databases">
        <title>Runella sp. S5 genome sequencing.</title>
        <authorList>
            <person name="Park S."/>
        </authorList>
    </citation>
    <scope>NUCLEOTIDE SEQUENCE [LARGE SCALE GENOMIC DNA]</scope>
    <source>
        <strain evidence="8 9">S5</strain>
    </source>
</reference>
<dbReference type="RefSeq" id="WP_253525424.1">
    <property type="nucleotide sequence ID" value="NZ_JAMZEL010000001.1"/>
</dbReference>
<keyword evidence="3" id="KW-0963">Cytoplasm</keyword>
<accession>A0ABT1FIU3</accession>
<protein>
    <submittedName>
        <fullName evidence="8">Choice-of-anchor D domain-containing protein</fullName>
    </submittedName>
</protein>
<dbReference type="Pfam" id="PF18962">
    <property type="entry name" value="Por_Secre_tail"/>
    <property type="match status" value="1"/>
</dbReference>
<dbReference type="InterPro" id="IPR013783">
    <property type="entry name" value="Ig-like_fold"/>
</dbReference>
<gene>
    <name evidence="8" type="ORF">NCI00_04475</name>
</gene>
<dbReference type="EMBL" id="JAMZEL010000001">
    <property type="protein sequence ID" value="MCP1381664.1"/>
    <property type="molecule type" value="Genomic_DNA"/>
</dbReference>
<dbReference type="InterPro" id="IPR036278">
    <property type="entry name" value="Sialidase_sf"/>
</dbReference>
<evidence type="ECO:0000259" key="6">
    <source>
        <dbReference type="Pfam" id="PF18962"/>
    </source>
</evidence>
<evidence type="ECO:0000256" key="1">
    <source>
        <dbReference type="ARBA" id="ARBA00004138"/>
    </source>
</evidence>
<evidence type="ECO:0000313" key="9">
    <source>
        <dbReference type="Proteomes" id="UP001204772"/>
    </source>
</evidence>
<keyword evidence="4" id="KW-0969">Cilium</keyword>
<keyword evidence="9" id="KW-1185">Reference proteome</keyword>
<evidence type="ECO:0000256" key="3">
    <source>
        <dbReference type="ARBA" id="ARBA00022490"/>
    </source>
</evidence>
<comment type="subcellular location">
    <subcellularLocation>
        <location evidence="1">Cell projection</location>
        <location evidence="1">Cilium</location>
    </subcellularLocation>
    <subcellularLocation>
        <location evidence="2">Cytoplasm</location>
    </subcellularLocation>
</comment>
<dbReference type="PANTHER" id="PTHR37833:SF1">
    <property type="entry name" value="SIGNAL PEPTIDE PROTEIN"/>
    <property type="match status" value="1"/>
</dbReference>
<dbReference type="PANTHER" id="PTHR37833">
    <property type="entry name" value="LIPOPROTEIN-RELATED"/>
    <property type="match status" value="1"/>
</dbReference>
<evidence type="ECO:0000256" key="2">
    <source>
        <dbReference type="ARBA" id="ARBA00004496"/>
    </source>
</evidence>
<dbReference type="InterPro" id="IPR053879">
    <property type="entry name" value="HYDIN_VesB_CFA65-like_Ig"/>
</dbReference>
<evidence type="ECO:0000256" key="4">
    <source>
        <dbReference type="ARBA" id="ARBA00023069"/>
    </source>
</evidence>
<dbReference type="SUPFAM" id="SSF50939">
    <property type="entry name" value="Sialidases"/>
    <property type="match status" value="1"/>
</dbReference>
<keyword evidence="5" id="KW-0966">Cell projection</keyword>
<feature type="domain" description="Secretion system C-terminal sorting" evidence="6">
    <location>
        <begin position="2286"/>
        <end position="2355"/>
    </location>
</feature>
<name>A0ABT1FIU3_9BACT</name>
<dbReference type="InterPro" id="IPR011467">
    <property type="entry name" value="DUF1573"/>
</dbReference>
<feature type="domain" description="HYDIN/VesB/CFA65-like Ig-like" evidence="7">
    <location>
        <begin position="372"/>
        <end position="450"/>
    </location>
</feature>
<evidence type="ECO:0000259" key="7">
    <source>
        <dbReference type="Pfam" id="PF22544"/>
    </source>
</evidence>
<organism evidence="8 9">
    <name type="scientific">Runella salmonicolor</name>
    <dbReference type="NCBI Taxonomy" id="2950278"/>
    <lineage>
        <taxon>Bacteria</taxon>
        <taxon>Pseudomonadati</taxon>
        <taxon>Bacteroidota</taxon>
        <taxon>Cytophagia</taxon>
        <taxon>Cytophagales</taxon>
        <taxon>Spirosomataceae</taxon>
        <taxon>Runella</taxon>
    </lineage>
</organism>
<dbReference type="Pfam" id="PF07610">
    <property type="entry name" value="DUF1573"/>
    <property type="match status" value="2"/>
</dbReference>
<dbReference type="Pfam" id="PF22544">
    <property type="entry name" value="HYDIN_VesB_CFA65-like_Ig"/>
    <property type="match status" value="1"/>
</dbReference>
<dbReference type="Gene3D" id="2.60.40.10">
    <property type="entry name" value="Immunoglobulins"/>
    <property type="match status" value="3"/>
</dbReference>
<dbReference type="InterPro" id="IPR017868">
    <property type="entry name" value="Filamin/ABP280_repeat-like"/>
</dbReference>
<evidence type="ECO:0000313" key="8">
    <source>
        <dbReference type="EMBL" id="MCP1381664.1"/>
    </source>
</evidence>
<dbReference type="PROSITE" id="PS50194">
    <property type="entry name" value="FILAMIN_REPEAT"/>
    <property type="match status" value="1"/>
</dbReference>
<dbReference type="NCBIfam" id="TIGR04183">
    <property type="entry name" value="Por_Secre_tail"/>
    <property type="match status" value="1"/>
</dbReference>